<dbReference type="GO" id="GO:0000981">
    <property type="term" value="F:DNA-binding transcription factor activity, RNA polymerase II-specific"/>
    <property type="evidence" value="ECO:0007669"/>
    <property type="project" value="TreeGrafter"/>
</dbReference>
<dbReference type="STRING" id="1314781.A0A165GRM8"/>
<gene>
    <name evidence="5" type="ORF">EXIGLDRAFT_598613</name>
</gene>
<dbReference type="EMBL" id="KV426038">
    <property type="protein sequence ID" value="KZV90907.1"/>
    <property type="molecule type" value="Genomic_DNA"/>
</dbReference>
<evidence type="ECO:0000313" key="6">
    <source>
        <dbReference type="Proteomes" id="UP000077266"/>
    </source>
</evidence>
<accession>A0A165GRM8</accession>
<dbReference type="Proteomes" id="UP000077266">
    <property type="component" value="Unassembled WGS sequence"/>
</dbReference>
<dbReference type="PROSITE" id="PS50118">
    <property type="entry name" value="HMG_BOX_2"/>
    <property type="match status" value="1"/>
</dbReference>
<dbReference type="PANTHER" id="PTHR45789">
    <property type="entry name" value="FI18025P1"/>
    <property type="match status" value="1"/>
</dbReference>
<feature type="non-terminal residue" evidence="5">
    <location>
        <position position="1"/>
    </location>
</feature>
<evidence type="ECO:0000256" key="1">
    <source>
        <dbReference type="ARBA" id="ARBA00023125"/>
    </source>
</evidence>
<feature type="non-terminal residue" evidence="5">
    <location>
        <position position="73"/>
    </location>
</feature>
<dbReference type="AlphaFoldDB" id="A0A165GRM8"/>
<dbReference type="CDD" id="cd01389">
    <property type="entry name" value="HMG-box_ROX1-like"/>
    <property type="match status" value="1"/>
</dbReference>
<organism evidence="5 6">
    <name type="scientific">Exidia glandulosa HHB12029</name>
    <dbReference type="NCBI Taxonomy" id="1314781"/>
    <lineage>
        <taxon>Eukaryota</taxon>
        <taxon>Fungi</taxon>
        <taxon>Dikarya</taxon>
        <taxon>Basidiomycota</taxon>
        <taxon>Agaricomycotina</taxon>
        <taxon>Agaricomycetes</taxon>
        <taxon>Auriculariales</taxon>
        <taxon>Exidiaceae</taxon>
        <taxon>Exidia</taxon>
    </lineage>
</organism>
<dbReference type="SMART" id="SM00398">
    <property type="entry name" value="HMG"/>
    <property type="match status" value="1"/>
</dbReference>
<dbReference type="Gene3D" id="1.10.30.10">
    <property type="entry name" value="High mobility group box domain"/>
    <property type="match status" value="1"/>
</dbReference>
<dbReference type="InterPro" id="IPR051356">
    <property type="entry name" value="SOX/SOX-like_TF"/>
</dbReference>
<reference evidence="5 6" key="1">
    <citation type="journal article" date="2016" name="Mol. Biol. Evol.">
        <title>Comparative Genomics of Early-Diverging Mushroom-Forming Fungi Provides Insights into the Origins of Lignocellulose Decay Capabilities.</title>
        <authorList>
            <person name="Nagy L.G."/>
            <person name="Riley R."/>
            <person name="Tritt A."/>
            <person name="Adam C."/>
            <person name="Daum C."/>
            <person name="Floudas D."/>
            <person name="Sun H."/>
            <person name="Yadav J.S."/>
            <person name="Pangilinan J."/>
            <person name="Larsson K.H."/>
            <person name="Matsuura K."/>
            <person name="Barry K."/>
            <person name="Labutti K."/>
            <person name="Kuo R."/>
            <person name="Ohm R.A."/>
            <person name="Bhattacharya S.S."/>
            <person name="Shirouzu T."/>
            <person name="Yoshinaga Y."/>
            <person name="Martin F.M."/>
            <person name="Grigoriev I.V."/>
            <person name="Hibbett D.S."/>
        </authorList>
    </citation>
    <scope>NUCLEOTIDE SEQUENCE [LARGE SCALE GENOMIC DNA]</scope>
    <source>
        <strain evidence="5 6">HHB12029</strain>
    </source>
</reference>
<proteinExistence type="predicted"/>
<feature type="domain" description="HMG box" evidence="4">
    <location>
        <begin position="1"/>
        <end position="70"/>
    </location>
</feature>
<keyword evidence="2 3" id="KW-0539">Nucleus</keyword>
<keyword evidence="6" id="KW-1185">Reference proteome</keyword>
<dbReference type="PANTHER" id="PTHR45789:SF2">
    <property type="entry name" value="FI18025P1"/>
    <property type="match status" value="1"/>
</dbReference>
<feature type="DNA-binding region" description="HMG box" evidence="3">
    <location>
        <begin position="1"/>
        <end position="70"/>
    </location>
</feature>
<evidence type="ECO:0000313" key="5">
    <source>
        <dbReference type="EMBL" id="KZV90907.1"/>
    </source>
</evidence>
<dbReference type="Pfam" id="PF00505">
    <property type="entry name" value="HMG_box"/>
    <property type="match status" value="1"/>
</dbReference>
<evidence type="ECO:0000259" key="4">
    <source>
        <dbReference type="PROSITE" id="PS50118"/>
    </source>
</evidence>
<name>A0A165GRM8_EXIGL</name>
<dbReference type="SUPFAM" id="SSF47095">
    <property type="entry name" value="HMG-box"/>
    <property type="match status" value="1"/>
</dbReference>
<dbReference type="InterPro" id="IPR036910">
    <property type="entry name" value="HMG_box_dom_sf"/>
</dbReference>
<dbReference type="InterPro" id="IPR009071">
    <property type="entry name" value="HMG_box_dom"/>
</dbReference>
<evidence type="ECO:0000256" key="3">
    <source>
        <dbReference type="PROSITE-ProRule" id="PRU00267"/>
    </source>
</evidence>
<dbReference type="OrthoDB" id="6247875at2759"/>
<dbReference type="InParanoid" id="A0A165GRM8"/>
<keyword evidence="1 3" id="KW-0238">DNA-binding</keyword>
<evidence type="ECO:0000256" key="2">
    <source>
        <dbReference type="ARBA" id="ARBA00023242"/>
    </source>
</evidence>
<dbReference type="GO" id="GO:0000978">
    <property type="term" value="F:RNA polymerase II cis-regulatory region sequence-specific DNA binding"/>
    <property type="evidence" value="ECO:0007669"/>
    <property type="project" value="TreeGrafter"/>
</dbReference>
<protein>
    <recommendedName>
        <fullName evidence="4">HMG box domain-containing protein</fullName>
    </recommendedName>
</protein>
<sequence>VKRPKNPFILFRCDFVKRGVVPASVERDHRNISRIAGRTWRLMTPEQKRPWELLAAREKADHARMYPDYKYKP</sequence>
<dbReference type="GO" id="GO:0005634">
    <property type="term" value="C:nucleus"/>
    <property type="evidence" value="ECO:0007669"/>
    <property type="project" value="UniProtKB-UniRule"/>
</dbReference>